<proteinExistence type="predicted"/>
<name>A0A6V7H1U7_9HYME</name>
<organism evidence="1 2">
    <name type="scientific">Heterotrigona itama</name>
    <dbReference type="NCBI Taxonomy" id="395501"/>
    <lineage>
        <taxon>Eukaryota</taxon>
        <taxon>Metazoa</taxon>
        <taxon>Ecdysozoa</taxon>
        <taxon>Arthropoda</taxon>
        <taxon>Hexapoda</taxon>
        <taxon>Insecta</taxon>
        <taxon>Pterygota</taxon>
        <taxon>Neoptera</taxon>
        <taxon>Endopterygota</taxon>
        <taxon>Hymenoptera</taxon>
        <taxon>Apocrita</taxon>
        <taxon>Aculeata</taxon>
        <taxon>Apoidea</taxon>
        <taxon>Anthophila</taxon>
        <taxon>Apidae</taxon>
        <taxon>Heterotrigona</taxon>
    </lineage>
</organism>
<reference evidence="1" key="1">
    <citation type="submission" date="2020-07" db="EMBL/GenBank/DDBJ databases">
        <authorList>
            <person name="Nazaruddin N."/>
        </authorList>
    </citation>
    <scope>NUCLEOTIDE SEQUENCE</scope>
</reference>
<gene>
    <name evidence="1" type="ORF">MHI_LOCUS349746</name>
</gene>
<keyword evidence="2" id="KW-1185">Reference proteome</keyword>
<dbReference type="Proteomes" id="UP000752696">
    <property type="component" value="Unassembled WGS sequence"/>
</dbReference>
<accession>A0A6V7H1U7</accession>
<sequence>CLRQGKRPELYILCILVIFRTCNLPEVSKCLLMAVHLRESCEVKFLNSFLPLPGEFLRTDLSRERIKRETNL</sequence>
<dbReference type="EMBL" id="CAJDYZ010006079">
    <property type="protein sequence ID" value="CAD1473033.1"/>
    <property type="molecule type" value="Genomic_DNA"/>
</dbReference>
<evidence type="ECO:0000313" key="2">
    <source>
        <dbReference type="Proteomes" id="UP000752696"/>
    </source>
</evidence>
<feature type="non-terminal residue" evidence="1">
    <location>
        <position position="72"/>
    </location>
</feature>
<comment type="caution">
    <text evidence="1">The sequence shown here is derived from an EMBL/GenBank/DDBJ whole genome shotgun (WGS) entry which is preliminary data.</text>
</comment>
<protein>
    <submittedName>
        <fullName evidence="1">Uncharacterized protein</fullName>
    </submittedName>
</protein>
<dbReference type="AlphaFoldDB" id="A0A6V7H1U7"/>
<evidence type="ECO:0000313" key="1">
    <source>
        <dbReference type="EMBL" id="CAD1473033.1"/>
    </source>
</evidence>